<accession>U5D8Z1</accession>
<dbReference type="SMART" id="SM00774">
    <property type="entry name" value="WRKY"/>
    <property type="match status" value="1"/>
</dbReference>
<dbReference type="KEGG" id="atr:18447049"/>
<proteinExistence type="predicted"/>
<dbReference type="SUPFAM" id="SSF118290">
    <property type="entry name" value="WRKY DNA-binding domain"/>
    <property type="match status" value="1"/>
</dbReference>
<dbReference type="Gene3D" id="2.20.25.80">
    <property type="entry name" value="WRKY domain"/>
    <property type="match status" value="1"/>
</dbReference>
<evidence type="ECO:0000256" key="1">
    <source>
        <dbReference type="ARBA" id="ARBA00004123"/>
    </source>
</evidence>
<dbReference type="eggNOG" id="ENOG502QR7M">
    <property type="taxonomic scope" value="Eukaryota"/>
</dbReference>
<gene>
    <name evidence="9" type="ORF">AMTR_s00065p00201830</name>
</gene>
<dbReference type="InterPro" id="IPR003657">
    <property type="entry name" value="WRKY_dom"/>
</dbReference>
<feature type="compositionally biased region" description="Basic and acidic residues" evidence="7">
    <location>
        <begin position="82"/>
        <end position="92"/>
    </location>
</feature>
<dbReference type="PANTHER" id="PTHR31429">
    <property type="entry name" value="WRKY TRANSCRIPTION FACTOR 36-RELATED"/>
    <property type="match status" value="1"/>
</dbReference>
<dbReference type="OMA" id="KYYALHH"/>
<keyword evidence="4" id="KW-0804">Transcription</keyword>
<dbReference type="InterPro" id="IPR044810">
    <property type="entry name" value="WRKY_plant"/>
</dbReference>
<organism evidence="9 10">
    <name type="scientific">Amborella trichopoda</name>
    <dbReference type="NCBI Taxonomy" id="13333"/>
    <lineage>
        <taxon>Eukaryota</taxon>
        <taxon>Viridiplantae</taxon>
        <taxon>Streptophyta</taxon>
        <taxon>Embryophyta</taxon>
        <taxon>Tracheophyta</taxon>
        <taxon>Spermatophyta</taxon>
        <taxon>Magnoliopsida</taxon>
        <taxon>Amborellales</taxon>
        <taxon>Amborellaceae</taxon>
        <taxon>Amborella</taxon>
    </lineage>
</organism>
<keyword evidence="5" id="KW-0539">Nucleus</keyword>
<evidence type="ECO:0000313" key="9">
    <source>
        <dbReference type="EMBL" id="ERN18680.1"/>
    </source>
</evidence>
<evidence type="ECO:0000256" key="2">
    <source>
        <dbReference type="ARBA" id="ARBA00023015"/>
    </source>
</evidence>
<keyword evidence="2" id="KW-0805">Transcription regulation</keyword>
<dbReference type="AlphaFoldDB" id="U5D8Z1"/>
<feature type="region of interest" description="Disordered" evidence="7">
    <location>
        <begin position="52"/>
        <end position="96"/>
    </location>
</feature>
<evidence type="ECO:0000256" key="3">
    <source>
        <dbReference type="ARBA" id="ARBA00023125"/>
    </source>
</evidence>
<keyword evidence="10" id="KW-1185">Reference proteome</keyword>
<name>U5D8Z1_AMBTC</name>
<protein>
    <recommendedName>
        <fullName evidence="8">WRKY domain-containing protein</fullName>
    </recommendedName>
</protein>
<evidence type="ECO:0000259" key="8">
    <source>
        <dbReference type="PROSITE" id="PS50811"/>
    </source>
</evidence>
<evidence type="ECO:0000256" key="6">
    <source>
        <dbReference type="SAM" id="Coils"/>
    </source>
</evidence>
<reference evidence="10" key="1">
    <citation type="journal article" date="2013" name="Science">
        <title>The Amborella genome and the evolution of flowering plants.</title>
        <authorList>
            <consortium name="Amborella Genome Project"/>
        </authorList>
    </citation>
    <scope>NUCLEOTIDE SEQUENCE [LARGE SCALE GENOMIC DNA]</scope>
</reference>
<dbReference type="InterPro" id="IPR036576">
    <property type="entry name" value="WRKY_dom_sf"/>
</dbReference>
<dbReference type="HOGENOM" id="CLU_047067_0_0_1"/>
<evidence type="ECO:0000313" key="10">
    <source>
        <dbReference type="Proteomes" id="UP000017836"/>
    </source>
</evidence>
<dbReference type="GO" id="GO:0005634">
    <property type="term" value="C:nucleus"/>
    <property type="evidence" value="ECO:0007669"/>
    <property type="project" value="UniProtKB-SubCell"/>
</dbReference>
<dbReference type="STRING" id="13333.U5D8Z1"/>
<keyword evidence="6" id="KW-0175">Coiled coil</keyword>
<evidence type="ECO:0000256" key="4">
    <source>
        <dbReference type="ARBA" id="ARBA00023163"/>
    </source>
</evidence>
<feature type="coiled-coil region" evidence="6">
    <location>
        <begin position="6"/>
        <end position="33"/>
    </location>
</feature>
<dbReference type="GO" id="GO:0003700">
    <property type="term" value="F:DNA-binding transcription factor activity"/>
    <property type="evidence" value="ECO:0007669"/>
    <property type="project" value="InterPro"/>
</dbReference>
<sequence length="277" mass="30995">MDSRHHVSVQEKVMDLEAELERMSRENEKLNVMLGLMNQDCNSLRSRLMETEVADGDNNKESMIPRKRKGAIQVTESSSSEDSNKKMRESPKSKVSQFCLRTDPSDTSLILRDGCQWRKYGQKVTRDNPSPRAYYRCSMAPGCPVKKKVQRRADDSSILVAAYEGVHTHPLPTSLDAPDGLESLDIIRPEPLASAPSTPFLPCSSISLSNSFPTITLDLTQTSLNQEGPRPEREARVSSNYSISQQLLVQILASSLTRDPSFTTALADTISRNFFRK</sequence>
<dbReference type="Pfam" id="PF03106">
    <property type="entry name" value="WRKY"/>
    <property type="match status" value="1"/>
</dbReference>
<dbReference type="PANTHER" id="PTHR31429:SF3">
    <property type="entry name" value="WRKY TRANSCRIPTION FACTOR 40-RELATED"/>
    <property type="match status" value="1"/>
</dbReference>
<dbReference type="Proteomes" id="UP000017836">
    <property type="component" value="Unassembled WGS sequence"/>
</dbReference>
<keyword evidence="3" id="KW-0238">DNA-binding</keyword>
<evidence type="ECO:0000256" key="7">
    <source>
        <dbReference type="SAM" id="MobiDB-lite"/>
    </source>
</evidence>
<dbReference type="OrthoDB" id="1931489at2759"/>
<dbReference type="PROSITE" id="PS50811">
    <property type="entry name" value="WRKY"/>
    <property type="match status" value="1"/>
</dbReference>
<dbReference type="EMBL" id="KI392088">
    <property type="protein sequence ID" value="ERN18680.1"/>
    <property type="molecule type" value="Genomic_DNA"/>
</dbReference>
<dbReference type="GO" id="GO:0043565">
    <property type="term" value="F:sequence-specific DNA binding"/>
    <property type="evidence" value="ECO:0007669"/>
    <property type="project" value="InterPro"/>
</dbReference>
<comment type="subcellular location">
    <subcellularLocation>
        <location evidence="1">Nucleus</location>
    </subcellularLocation>
</comment>
<dbReference type="Gramene" id="ERN18680">
    <property type="protein sequence ID" value="ERN18680"/>
    <property type="gene ID" value="AMTR_s00065p00201830"/>
</dbReference>
<evidence type="ECO:0000256" key="5">
    <source>
        <dbReference type="ARBA" id="ARBA00023242"/>
    </source>
</evidence>
<feature type="domain" description="WRKY" evidence="8">
    <location>
        <begin position="106"/>
        <end position="172"/>
    </location>
</feature>